<dbReference type="GO" id="GO:0005829">
    <property type="term" value="C:cytosol"/>
    <property type="evidence" value="ECO:0007669"/>
    <property type="project" value="TreeGrafter"/>
</dbReference>
<dbReference type="GO" id="GO:0004479">
    <property type="term" value="F:methionyl-tRNA formyltransferase activity"/>
    <property type="evidence" value="ECO:0007669"/>
    <property type="project" value="TreeGrafter"/>
</dbReference>
<evidence type="ECO:0000259" key="2">
    <source>
        <dbReference type="Pfam" id="PF02911"/>
    </source>
</evidence>
<dbReference type="SUPFAM" id="SSF53328">
    <property type="entry name" value="Formyltransferase"/>
    <property type="match status" value="1"/>
</dbReference>
<evidence type="ECO:0000259" key="1">
    <source>
        <dbReference type="Pfam" id="PF00551"/>
    </source>
</evidence>
<dbReference type="OrthoDB" id="9802815at2"/>
<organism evidence="3 4">
    <name type="scientific">Mycobacterium adipatum</name>
    <dbReference type="NCBI Taxonomy" id="1682113"/>
    <lineage>
        <taxon>Bacteria</taxon>
        <taxon>Bacillati</taxon>
        <taxon>Actinomycetota</taxon>
        <taxon>Actinomycetes</taxon>
        <taxon>Mycobacteriales</taxon>
        <taxon>Mycobacteriaceae</taxon>
        <taxon>Mycobacterium</taxon>
    </lineage>
</organism>
<evidence type="ECO:0000313" key="3">
    <source>
        <dbReference type="EMBL" id="ANE81875.1"/>
    </source>
</evidence>
<proteinExistence type="predicted"/>
<feature type="domain" description="Formyl transferase N-terminal" evidence="1">
    <location>
        <begin position="1"/>
        <end position="174"/>
    </location>
</feature>
<accession>A0A172US52</accession>
<reference evidence="3 4" key="1">
    <citation type="submission" date="2016-05" db="EMBL/GenBank/DDBJ databases">
        <title>Complete genome sequence of a phthalic acid esters degrading Mycobacterium sp. YC-RL4.</title>
        <authorList>
            <person name="Ren L."/>
            <person name="Fan S."/>
            <person name="Ruth N."/>
            <person name="Jia Y."/>
            <person name="Wang J."/>
            <person name="Qiao C."/>
        </authorList>
    </citation>
    <scope>NUCLEOTIDE SEQUENCE [LARGE SCALE GENOMIC DNA]</scope>
    <source>
        <strain evidence="3 4">YC-RL4</strain>
    </source>
</reference>
<keyword evidence="3" id="KW-0808">Transferase</keyword>
<dbReference type="InterPro" id="IPR036477">
    <property type="entry name" value="Formyl_transf_N_sf"/>
</dbReference>
<dbReference type="CDD" id="cd08369">
    <property type="entry name" value="FMT_core"/>
    <property type="match status" value="1"/>
</dbReference>
<dbReference type="STRING" id="1682113.A7U43_23695"/>
<protein>
    <submittedName>
        <fullName evidence="3">Methionyl-tRNA formyltransferase</fullName>
    </submittedName>
</protein>
<dbReference type="KEGG" id="madi:A7U43_23695"/>
<dbReference type="EMBL" id="CP015596">
    <property type="protein sequence ID" value="ANE81875.1"/>
    <property type="molecule type" value="Genomic_DNA"/>
</dbReference>
<dbReference type="SUPFAM" id="SSF50486">
    <property type="entry name" value="FMT C-terminal domain-like"/>
    <property type="match status" value="1"/>
</dbReference>
<dbReference type="InterPro" id="IPR005793">
    <property type="entry name" value="Formyl_trans_C"/>
</dbReference>
<keyword evidence="4" id="KW-1185">Reference proteome</keyword>
<sequence>MRIVSFGFQTWGVKTLQALIDLDHDVALAVTHPASEDSYKGIFSDSVEELAHSYDIPVHLTERVDNDTIDLVKRSEPDVIVVNSWYTWMPPELYTLPPHGTLNLHDSLLPKGTGFSPVIWSLISGESQIGLTVHRMDETLDTGDVLVQHSLPIGPNDTGTELVERGIELIPGALKEALAALESGNPQWRAQDRASRTYFHKRSERDSLIDWTWPAEDLERLVRALSDPYPAAFTFYRGERIEILAAKVSEIRYGGTPGRVIVQEGGGAVVSGPLAHRGNNLGLVITRVRSADGVEHRGDTFFRRGGYLTGQP</sequence>
<dbReference type="Proteomes" id="UP000077143">
    <property type="component" value="Chromosome"/>
</dbReference>
<dbReference type="InterPro" id="IPR002376">
    <property type="entry name" value="Formyl_transf_N"/>
</dbReference>
<dbReference type="PANTHER" id="PTHR11138">
    <property type="entry name" value="METHIONYL-TRNA FORMYLTRANSFERASE"/>
    <property type="match status" value="1"/>
</dbReference>
<evidence type="ECO:0000313" key="4">
    <source>
        <dbReference type="Proteomes" id="UP000077143"/>
    </source>
</evidence>
<dbReference type="PROSITE" id="PS00373">
    <property type="entry name" value="GART"/>
    <property type="match status" value="1"/>
</dbReference>
<dbReference type="Pfam" id="PF00551">
    <property type="entry name" value="Formyl_trans_N"/>
    <property type="match status" value="1"/>
</dbReference>
<name>A0A172US52_9MYCO</name>
<dbReference type="InterPro" id="IPR011034">
    <property type="entry name" value="Formyl_transferase-like_C_sf"/>
</dbReference>
<dbReference type="RefSeq" id="WP_067999932.1">
    <property type="nucleotide sequence ID" value="NZ_CP015596.1"/>
</dbReference>
<dbReference type="Pfam" id="PF02911">
    <property type="entry name" value="Formyl_trans_C"/>
    <property type="match status" value="1"/>
</dbReference>
<dbReference type="AlphaFoldDB" id="A0A172US52"/>
<dbReference type="Gene3D" id="3.40.50.12230">
    <property type="match status" value="1"/>
</dbReference>
<feature type="domain" description="Formyl transferase C-terminal" evidence="2">
    <location>
        <begin position="204"/>
        <end position="271"/>
    </location>
</feature>
<dbReference type="InterPro" id="IPR001555">
    <property type="entry name" value="GART_AS"/>
</dbReference>
<dbReference type="PANTHER" id="PTHR11138:SF5">
    <property type="entry name" value="METHIONYL-TRNA FORMYLTRANSFERASE, MITOCHONDRIAL"/>
    <property type="match status" value="1"/>
</dbReference>
<gene>
    <name evidence="3" type="ORF">A7U43_23695</name>
</gene>